<dbReference type="InterPro" id="IPR050574">
    <property type="entry name" value="HPF/YfiA_ribosome-assoc"/>
</dbReference>
<dbReference type="EMBL" id="CP009962">
    <property type="protein sequence ID" value="AIY39613.1"/>
    <property type="molecule type" value="Genomic_DNA"/>
</dbReference>
<dbReference type="FunFam" id="3.30.160.100:FF:000001">
    <property type="entry name" value="Ribosome hibernation promoting factor"/>
    <property type="match status" value="1"/>
</dbReference>
<dbReference type="KEGG" id="care:LT85_0453"/>
<dbReference type="GO" id="GO:0043024">
    <property type="term" value="F:ribosomal small subunit binding"/>
    <property type="evidence" value="ECO:0007669"/>
    <property type="project" value="TreeGrafter"/>
</dbReference>
<sequence length="116" mass="13487">MNFTISGHHLELTPAIREYVQSKLERIKRHFDQVIDISVILTVDKITEKEKRQKAEINLRVKGKDLHAESIAHDLYAAIDALIDKLDRQVIKYKDKMQDHQHDAIKHLPEDLPATT</sequence>
<keyword evidence="1" id="KW-0810">Translation regulation</keyword>
<dbReference type="InterPro" id="IPR003489">
    <property type="entry name" value="RHF/RaiA"/>
</dbReference>
<evidence type="ECO:0000313" key="6">
    <source>
        <dbReference type="EMBL" id="AIY39613.1"/>
    </source>
</evidence>
<evidence type="ECO:0000313" key="7">
    <source>
        <dbReference type="Proteomes" id="UP000030302"/>
    </source>
</evidence>
<keyword evidence="7" id="KW-1185">Reference proteome</keyword>
<dbReference type="InterPro" id="IPR036567">
    <property type="entry name" value="RHF-like"/>
</dbReference>
<dbReference type="PANTHER" id="PTHR33231:SF1">
    <property type="entry name" value="30S RIBOSOMAL PROTEIN"/>
    <property type="match status" value="1"/>
</dbReference>
<dbReference type="PANTHER" id="PTHR33231">
    <property type="entry name" value="30S RIBOSOMAL PROTEIN"/>
    <property type="match status" value="1"/>
</dbReference>
<name>A0A0A1F4G6_9BURK</name>
<proteinExistence type="inferred from homology"/>
<dbReference type="Proteomes" id="UP000030302">
    <property type="component" value="Chromosome"/>
</dbReference>
<reference evidence="7" key="1">
    <citation type="journal article" date="2014" name="Soil Biol. Biochem.">
        <title>Structure and function of bacterial communities in ageing soils: Insights from the Mendocino ecological staircase.</title>
        <authorList>
            <person name="Uroz S."/>
            <person name="Tech J.J."/>
            <person name="Sawaya N.A."/>
            <person name="Frey-Klett P."/>
            <person name="Leveau J.H.J."/>
        </authorList>
    </citation>
    <scope>NUCLEOTIDE SEQUENCE [LARGE SCALE GENOMIC DNA]</scope>
    <source>
        <strain evidence="7">Cal35</strain>
    </source>
</reference>
<dbReference type="GO" id="GO:0022627">
    <property type="term" value="C:cytosolic small ribosomal subunit"/>
    <property type="evidence" value="ECO:0007669"/>
    <property type="project" value="TreeGrafter"/>
</dbReference>
<dbReference type="STRING" id="279058.LT85_0453"/>
<evidence type="ECO:0000256" key="2">
    <source>
        <dbReference type="ARBA" id="ARBA00038434"/>
    </source>
</evidence>
<accession>A0A0A1F4G6</accession>
<organism evidence="6 7">
    <name type="scientific">Collimonas arenae</name>
    <dbReference type="NCBI Taxonomy" id="279058"/>
    <lineage>
        <taxon>Bacteria</taxon>
        <taxon>Pseudomonadati</taxon>
        <taxon>Pseudomonadota</taxon>
        <taxon>Betaproteobacteria</taxon>
        <taxon>Burkholderiales</taxon>
        <taxon>Oxalobacteraceae</taxon>
        <taxon>Collimonas</taxon>
    </lineage>
</organism>
<evidence type="ECO:0000256" key="5">
    <source>
        <dbReference type="ARBA" id="ARBA00041319"/>
    </source>
</evidence>
<comment type="subunit">
    <text evidence="3">Associates exclusively with 100S ribosomes, which are dimers of 70S ribosomes.</text>
</comment>
<dbReference type="HOGENOM" id="CLU_071472_3_1_4"/>
<dbReference type="SUPFAM" id="SSF69754">
    <property type="entry name" value="Ribosome binding protein Y (YfiA homologue)"/>
    <property type="match status" value="1"/>
</dbReference>
<gene>
    <name evidence="6" type="primary">yhbN</name>
    <name evidence="6" type="ORF">LT85_0453</name>
</gene>
<dbReference type="Pfam" id="PF02482">
    <property type="entry name" value="Ribosomal_S30AE"/>
    <property type="match status" value="1"/>
</dbReference>
<dbReference type="Gene3D" id="3.30.160.100">
    <property type="entry name" value="Ribosome hibernation promotion factor-like"/>
    <property type="match status" value="1"/>
</dbReference>
<comment type="similarity">
    <text evidence="2">Belongs to the HPF/YfiA ribosome-associated protein family. Short HPF subfamily.</text>
</comment>
<dbReference type="AlphaFoldDB" id="A0A0A1F4G6"/>
<dbReference type="OrthoDB" id="9795980at2"/>
<dbReference type="GO" id="GO:0045900">
    <property type="term" value="P:negative regulation of translational elongation"/>
    <property type="evidence" value="ECO:0007669"/>
    <property type="project" value="TreeGrafter"/>
</dbReference>
<dbReference type="NCBIfam" id="TIGR00741">
    <property type="entry name" value="yfiA"/>
    <property type="match status" value="1"/>
</dbReference>
<evidence type="ECO:0000256" key="1">
    <source>
        <dbReference type="ARBA" id="ARBA00022845"/>
    </source>
</evidence>
<evidence type="ECO:0000256" key="3">
    <source>
        <dbReference type="ARBA" id="ARBA00038695"/>
    </source>
</evidence>
<dbReference type="RefSeq" id="WP_038484761.1">
    <property type="nucleotide sequence ID" value="NZ_CP009962.1"/>
</dbReference>
<protein>
    <recommendedName>
        <fullName evidence="4">Ribosome hibernation promoting factor</fullName>
    </recommendedName>
    <alternativeName>
        <fullName evidence="5">Hibernation factor HPF</fullName>
    </alternativeName>
</protein>
<dbReference type="CDD" id="cd00552">
    <property type="entry name" value="RaiA"/>
    <property type="match status" value="1"/>
</dbReference>
<evidence type="ECO:0000256" key="4">
    <source>
        <dbReference type="ARBA" id="ARBA00041148"/>
    </source>
</evidence>